<dbReference type="Gene3D" id="3.40.50.300">
    <property type="entry name" value="P-loop containing nucleotide triphosphate hydrolases"/>
    <property type="match status" value="1"/>
</dbReference>
<keyword evidence="3" id="KW-1003">Cell membrane</keyword>
<organism evidence="10 11">
    <name type="scientific">Romboutsia lituseburensis DSM 797</name>
    <dbReference type="NCBI Taxonomy" id="1121325"/>
    <lineage>
        <taxon>Bacteria</taxon>
        <taxon>Bacillati</taxon>
        <taxon>Bacillota</taxon>
        <taxon>Clostridia</taxon>
        <taxon>Peptostreptococcales</taxon>
        <taxon>Peptostreptococcaceae</taxon>
        <taxon>Romboutsia</taxon>
    </lineage>
</organism>
<keyword evidence="5 10" id="KW-0067">ATP-binding</keyword>
<evidence type="ECO:0000256" key="3">
    <source>
        <dbReference type="ARBA" id="ARBA00022475"/>
    </source>
</evidence>
<evidence type="ECO:0000256" key="5">
    <source>
        <dbReference type="ARBA" id="ARBA00022840"/>
    </source>
</evidence>
<comment type="similarity">
    <text evidence="1">Belongs to the ABC transporter superfamily.</text>
</comment>
<evidence type="ECO:0000313" key="11">
    <source>
        <dbReference type="Proteomes" id="UP000199068"/>
    </source>
</evidence>
<dbReference type="Pfam" id="PF09383">
    <property type="entry name" value="NIL"/>
    <property type="match status" value="1"/>
</dbReference>
<dbReference type="PANTHER" id="PTHR43166:SF30">
    <property type="entry name" value="METHIONINE IMPORT ATP-BINDING PROTEIN METN"/>
    <property type="match status" value="1"/>
</dbReference>
<dbReference type="Gene3D" id="3.30.70.260">
    <property type="match status" value="1"/>
</dbReference>
<dbReference type="GO" id="GO:0016887">
    <property type="term" value="F:ATP hydrolysis activity"/>
    <property type="evidence" value="ECO:0007669"/>
    <property type="project" value="InterPro"/>
</dbReference>
<keyword evidence="6" id="KW-1278">Translocase</keyword>
<dbReference type="PROSITE" id="PS50893">
    <property type="entry name" value="ABC_TRANSPORTER_2"/>
    <property type="match status" value="1"/>
</dbReference>
<dbReference type="SMART" id="SM00930">
    <property type="entry name" value="NIL"/>
    <property type="match status" value="1"/>
</dbReference>
<evidence type="ECO:0000256" key="2">
    <source>
        <dbReference type="ARBA" id="ARBA00022448"/>
    </source>
</evidence>
<dbReference type="STRING" id="1121325.SAMN04515677_101498"/>
<feature type="domain" description="ABC transporter" evidence="9">
    <location>
        <begin position="2"/>
        <end position="241"/>
    </location>
</feature>
<dbReference type="EMBL" id="FNGW01000001">
    <property type="protein sequence ID" value="SDL32190.1"/>
    <property type="molecule type" value="Genomic_DNA"/>
</dbReference>
<evidence type="ECO:0000256" key="4">
    <source>
        <dbReference type="ARBA" id="ARBA00022741"/>
    </source>
</evidence>
<dbReference type="SUPFAM" id="SSF55021">
    <property type="entry name" value="ACT-like"/>
    <property type="match status" value="1"/>
</dbReference>
<keyword evidence="4" id="KW-0547">Nucleotide-binding</keyword>
<gene>
    <name evidence="10" type="ORF">SAMN04515677_101498</name>
</gene>
<dbReference type="InterPro" id="IPR018449">
    <property type="entry name" value="NIL_domain"/>
</dbReference>
<dbReference type="SMART" id="SM00382">
    <property type="entry name" value="AAA"/>
    <property type="match status" value="1"/>
</dbReference>
<dbReference type="SUPFAM" id="SSF52540">
    <property type="entry name" value="P-loop containing nucleoside triphosphate hydrolases"/>
    <property type="match status" value="1"/>
</dbReference>
<dbReference type="PANTHER" id="PTHR43166">
    <property type="entry name" value="AMINO ACID IMPORT ATP-BINDING PROTEIN"/>
    <property type="match status" value="1"/>
</dbReference>
<dbReference type="InterPro" id="IPR041701">
    <property type="entry name" value="MetN_ABC"/>
</dbReference>
<dbReference type="Proteomes" id="UP000199068">
    <property type="component" value="Unassembled WGS sequence"/>
</dbReference>
<keyword evidence="11" id="KW-1185">Reference proteome</keyword>
<sequence length="355" mass="39836">MISLKNISKTYTSENIKVEALKNISIEIEEGEICGVIGFSGAGKSTLVRCINLLEDPTSGKVFVDNQELTSLKSKELRNARKNIGMIFQHFNLMKSKTVFKNIAYPLKDSGLSKDQIKTRVYELLELVGLSDKASSYPNHLSGGQKQRVAIARALANNPKVLLCDEATSALDPQTTQSILKLLKDINKKLGLTIVIITHEMNVVKEICDKVAVMDNGYIVEQNDLIHIFTRPKTKVTKHFISTVFQENKIYELLEKDYFLKEIDEDELLAKIVFVGQNTGQAFISKISRQFKIDASILFGNIEIVQATPIGYLVVKLSGQIENILNVEKYLKENNIELEVIRHGKCNNKPTTKCS</sequence>
<dbReference type="Pfam" id="PF00005">
    <property type="entry name" value="ABC_tran"/>
    <property type="match status" value="1"/>
</dbReference>
<dbReference type="RefSeq" id="WP_092722509.1">
    <property type="nucleotide sequence ID" value="NZ_FNGW01000001.1"/>
</dbReference>
<evidence type="ECO:0000256" key="8">
    <source>
        <dbReference type="ARBA" id="ARBA00023136"/>
    </source>
</evidence>
<dbReference type="InterPro" id="IPR017871">
    <property type="entry name" value="ABC_transporter-like_CS"/>
</dbReference>
<dbReference type="GO" id="GO:0006865">
    <property type="term" value="P:amino acid transport"/>
    <property type="evidence" value="ECO:0007669"/>
    <property type="project" value="UniProtKB-KW"/>
</dbReference>
<keyword evidence="8" id="KW-0472">Membrane</keyword>
<name>A0A1G9J3W7_9FIRM</name>
<dbReference type="InterPro" id="IPR050086">
    <property type="entry name" value="MetN_ABC_transporter-like"/>
</dbReference>
<dbReference type="PROSITE" id="PS00211">
    <property type="entry name" value="ABC_TRANSPORTER_1"/>
    <property type="match status" value="1"/>
</dbReference>
<dbReference type="GO" id="GO:0005886">
    <property type="term" value="C:plasma membrane"/>
    <property type="evidence" value="ECO:0007669"/>
    <property type="project" value="UniProtKB-ARBA"/>
</dbReference>
<keyword evidence="7" id="KW-0029">Amino-acid transport</keyword>
<dbReference type="InterPro" id="IPR003439">
    <property type="entry name" value="ABC_transporter-like_ATP-bd"/>
</dbReference>
<dbReference type="InterPro" id="IPR003593">
    <property type="entry name" value="AAA+_ATPase"/>
</dbReference>
<evidence type="ECO:0000256" key="7">
    <source>
        <dbReference type="ARBA" id="ARBA00022970"/>
    </source>
</evidence>
<dbReference type="CDD" id="cd03258">
    <property type="entry name" value="ABC_MetN_methionine_transporter"/>
    <property type="match status" value="1"/>
</dbReference>
<evidence type="ECO:0000259" key="9">
    <source>
        <dbReference type="PROSITE" id="PS50893"/>
    </source>
</evidence>
<proteinExistence type="inferred from homology"/>
<dbReference type="FunFam" id="3.40.50.300:FF:000056">
    <property type="entry name" value="Cell division ATP-binding protein FtsE"/>
    <property type="match status" value="1"/>
</dbReference>
<evidence type="ECO:0000256" key="6">
    <source>
        <dbReference type="ARBA" id="ARBA00022967"/>
    </source>
</evidence>
<protein>
    <submittedName>
        <fullName evidence="10">D-methionine transport system ATP-binding protein</fullName>
    </submittedName>
</protein>
<dbReference type="InterPro" id="IPR045865">
    <property type="entry name" value="ACT-like_dom_sf"/>
</dbReference>
<dbReference type="AlphaFoldDB" id="A0A1G9J3W7"/>
<evidence type="ECO:0000256" key="1">
    <source>
        <dbReference type="ARBA" id="ARBA00005417"/>
    </source>
</evidence>
<dbReference type="InterPro" id="IPR027417">
    <property type="entry name" value="P-loop_NTPase"/>
</dbReference>
<dbReference type="GO" id="GO:0005524">
    <property type="term" value="F:ATP binding"/>
    <property type="evidence" value="ECO:0007669"/>
    <property type="project" value="UniProtKB-KW"/>
</dbReference>
<evidence type="ECO:0000313" key="10">
    <source>
        <dbReference type="EMBL" id="SDL32190.1"/>
    </source>
</evidence>
<reference evidence="10 11" key="1">
    <citation type="submission" date="2016-10" db="EMBL/GenBank/DDBJ databases">
        <authorList>
            <person name="de Groot N.N."/>
        </authorList>
    </citation>
    <scope>NUCLEOTIDE SEQUENCE [LARGE SCALE GENOMIC DNA]</scope>
    <source>
        <strain evidence="10 11">DSM 797</strain>
    </source>
</reference>
<accession>A0A1G9J3W7</accession>
<keyword evidence="2" id="KW-0813">Transport</keyword>